<keyword evidence="3" id="KW-1185">Reference proteome</keyword>
<feature type="compositionally biased region" description="Basic and acidic residues" evidence="1">
    <location>
        <begin position="32"/>
        <end position="50"/>
    </location>
</feature>
<name>A0A9N7UQU7_PLEPL</name>
<evidence type="ECO:0000313" key="2">
    <source>
        <dbReference type="EMBL" id="CAB1435343.1"/>
    </source>
</evidence>
<reference evidence="2" key="1">
    <citation type="submission" date="2020-03" db="EMBL/GenBank/DDBJ databases">
        <authorList>
            <person name="Weist P."/>
        </authorList>
    </citation>
    <scope>NUCLEOTIDE SEQUENCE</scope>
</reference>
<comment type="caution">
    <text evidence="2">The sequence shown here is derived from an EMBL/GenBank/DDBJ whole genome shotgun (WGS) entry which is preliminary data.</text>
</comment>
<gene>
    <name evidence="2" type="ORF">PLEPLA_LOCUS23426</name>
</gene>
<proteinExistence type="predicted"/>
<accession>A0A9N7UQU7</accession>
<dbReference type="EMBL" id="CADEAL010001764">
    <property type="protein sequence ID" value="CAB1435343.1"/>
    <property type="molecule type" value="Genomic_DNA"/>
</dbReference>
<feature type="region of interest" description="Disordered" evidence="1">
    <location>
        <begin position="1"/>
        <end position="171"/>
    </location>
</feature>
<protein>
    <submittedName>
        <fullName evidence="2">Uncharacterized protein</fullName>
    </submittedName>
</protein>
<evidence type="ECO:0000256" key="1">
    <source>
        <dbReference type="SAM" id="MobiDB-lite"/>
    </source>
</evidence>
<dbReference type="AlphaFoldDB" id="A0A9N7UQU7"/>
<evidence type="ECO:0000313" key="3">
    <source>
        <dbReference type="Proteomes" id="UP001153269"/>
    </source>
</evidence>
<dbReference type="Proteomes" id="UP001153269">
    <property type="component" value="Unassembled WGS sequence"/>
</dbReference>
<feature type="compositionally biased region" description="Basic and acidic residues" evidence="1">
    <location>
        <begin position="129"/>
        <end position="138"/>
    </location>
</feature>
<sequence>MFSRFSVCSLMTEPEDEPMNHTCSKTPSDLTEGGRERERREGGREGREDEALTCSLSSRPPLPSATLLSRRSLGVLRPCHASSTLLKPPGSGRERWTANMCCWKEKRDEDEEEEEGGGGGGGGDSGETENLKKTKTESEPDQPGIPRSPPGAKTKLSPHPSVTDTDNEREE</sequence>
<organism evidence="2 3">
    <name type="scientific">Pleuronectes platessa</name>
    <name type="common">European plaice</name>
    <dbReference type="NCBI Taxonomy" id="8262"/>
    <lineage>
        <taxon>Eukaryota</taxon>
        <taxon>Metazoa</taxon>
        <taxon>Chordata</taxon>
        <taxon>Craniata</taxon>
        <taxon>Vertebrata</taxon>
        <taxon>Euteleostomi</taxon>
        <taxon>Actinopterygii</taxon>
        <taxon>Neopterygii</taxon>
        <taxon>Teleostei</taxon>
        <taxon>Neoteleostei</taxon>
        <taxon>Acanthomorphata</taxon>
        <taxon>Carangaria</taxon>
        <taxon>Pleuronectiformes</taxon>
        <taxon>Pleuronectoidei</taxon>
        <taxon>Pleuronectidae</taxon>
        <taxon>Pleuronectes</taxon>
    </lineage>
</organism>